<keyword evidence="1" id="KW-0732">Signal</keyword>
<evidence type="ECO:0000313" key="5">
    <source>
        <dbReference type="EMBL" id="VFK54612.1"/>
    </source>
</evidence>
<dbReference type="EMBL" id="CAADFT010000003">
    <property type="protein sequence ID" value="VFK38982.1"/>
    <property type="molecule type" value="Genomic_DNA"/>
</dbReference>
<organism evidence="3">
    <name type="scientific">Candidatus Kentrum sp. TC</name>
    <dbReference type="NCBI Taxonomy" id="2126339"/>
    <lineage>
        <taxon>Bacteria</taxon>
        <taxon>Pseudomonadati</taxon>
        <taxon>Pseudomonadota</taxon>
        <taxon>Gammaproteobacteria</taxon>
        <taxon>Candidatus Kentrum</taxon>
    </lineage>
</organism>
<gene>
    <name evidence="3" type="ORF">BECKTC1821D_GA0114238_100338</name>
    <name evidence="4" type="ORF">BECKTC1821E_GA0114239_100367</name>
    <name evidence="5" type="ORF">BECKTC1821F_GA0114240_100565</name>
</gene>
<dbReference type="CDD" id="cd00198">
    <property type="entry name" value="vWFA"/>
    <property type="match status" value="1"/>
</dbReference>
<dbReference type="PROSITE" id="PS50234">
    <property type="entry name" value="VWFA"/>
    <property type="match status" value="1"/>
</dbReference>
<evidence type="ECO:0000259" key="2">
    <source>
        <dbReference type="PROSITE" id="PS50234"/>
    </source>
</evidence>
<feature type="chain" id="PRO_5033432713" evidence="1">
    <location>
        <begin position="29"/>
        <end position="381"/>
    </location>
</feature>
<evidence type="ECO:0000313" key="3">
    <source>
        <dbReference type="EMBL" id="VFK38057.1"/>
    </source>
</evidence>
<dbReference type="SUPFAM" id="SSF53300">
    <property type="entry name" value="vWA-like"/>
    <property type="match status" value="1"/>
</dbReference>
<dbReference type="Pfam" id="PF13519">
    <property type="entry name" value="VWA_2"/>
    <property type="match status" value="1"/>
</dbReference>
<protein>
    <submittedName>
        <fullName evidence="3">von Willebrand factor type A domain-containing protein</fullName>
    </submittedName>
</protein>
<dbReference type="InterPro" id="IPR002035">
    <property type="entry name" value="VWF_A"/>
</dbReference>
<dbReference type="Gene3D" id="3.40.50.410">
    <property type="entry name" value="von Willebrand factor, type A domain"/>
    <property type="match status" value="1"/>
</dbReference>
<sequence length="381" mass="42434">MRLPFIREIASTALLALISSFAFQQVSAQDTIPGYGFAAGGGYGMKIFKVESGLYPFVQVYFRTFDQNQMPLVNLTPLNVGVMVKGRVYDPTKGQYTVDSLLQRQEAIRTVMVIDASASMMGEPFDQARLAIGGFLESKRPQDEVAVLAVRDTEDGFRMVSNFERDGKALARRLANANATGKSSRIYDTIGAAIQMCGLSSQGSVSPSPKNYIVSCSIVVFSDGYDQGSAISRGELNGRITAMEIPIPIYSLAYSRLNKKHFRNLEALSKNSFGKYYTVGETASRMQNILEEIQHILQTDYVVTFRAYEKVDGEEHIFKVGLDYPVRSGKYRFEKGRFEAIQLPPVTEELKNLYKALNSRIPALDGGNPYYEYEIPNPVSR</sequence>
<evidence type="ECO:0000313" key="4">
    <source>
        <dbReference type="EMBL" id="VFK38982.1"/>
    </source>
</evidence>
<evidence type="ECO:0000256" key="1">
    <source>
        <dbReference type="SAM" id="SignalP"/>
    </source>
</evidence>
<dbReference type="SMART" id="SM00327">
    <property type="entry name" value="VWA"/>
    <property type="match status" value="1"/>
</dbReference>
<accession>A0A450Y946</accession>
<dbReference type="AlphaFoldDB" id="A0A450Y946"/>
<dbReference type="InterPro" id="IPR036465">
    <property type="entry name" value="vWFA_dom_sf"/>
</dbReference>
<feature type="signal peptide" evidence="1">
    <location>
        <begin position="1"/>
        <end position="28"/>
    </location>
</feature>
<dbReference type="EMBL" id="CAADFS010000003">
    <property type="protein sequence ID" value="VFK38057.1"/>
    <property type="molecule type" value="Genomic_DNA"/>
</dbReference>
<reference evidence="3" key="1">
    <citation type="submission" date="2019-02" db="EMBL/GenBank/DDBJ databases">
        <authorList>
            <person name="Gruber-Vodicka R. H."/>
            <person name="Seah K. B. B."/>
        </authorList>
    </citation>
    <scope>NUCLEOTIDE SEQUENCE</scope>
    <source>
        <strain evidence="3">BECK_BZ123</strain>
        <strain evidence="4">BECK_BZ125</strain>
        <strain evidence="5">BECK_BZ126</strain>
    </source>
</reference>
<feature type="domain" description="VWFA" evidence="2">
    <location>
        <begin position="109"/>
        <end position="293"/>
    </location>
</feature>
<name>A0A450Y946_9GAMM</name>
<dbReference type="EMBL" id="CAADFW010000005">
    <property type="protein sequence ID" value="VFK54612.1"/>
    <property type="molecule type" value="Genomic_DNA"/>
</dbReference>
<proteinExistence type="predicted"/>